<comment type="caution">
    <text evidence="2">The sequence shown here is derived from an EMBL/GenBank/DDBJ whole genome shotgun (WGS) entry which is preliminary data.</text>
</comment>
<feature type="compositionally biased region" description="Low complexity" evidence="1">
    <location>
        <begin position="162"/>
        <end position="179"/>
    </location>
</feature>
<dbReference type="EMBL" id="AUPL01006755">
    <property type="protein sequence ID" value="ESL05590.1"/>
    <property type="molecule type" value="Genomic_DNA"/>
</dbReference>
<sequence>MVMYDPAAANNYRDFKVMRWKRAREEEQKNDISRSLAAAAEVGPSPFEMPGMMSTTAKDEFVYGILGGGGDTMSFHLSAEELHQRRVRQSAALGITTAMKLERDELEAAHKARVAAGMDRKGRIGQKLGKLMSAAATKGNTADTNTVGDSVGTGKNTSGGDTTSAPGRSTPTSTTTATSLLTGSSTQLVFQRSDLAAGGYVVREDGGTVDRRRIHRGKPSSTILIRFVRDGPPAEMFDDTANGDSSNVAMRNAFLENIQCLCGQCGVVRSVRYVVLSDAEKVSLRARLEKEDVTTASAGVETRLAREMVRVLVRFDTVANGFKALEMLQQCYGSNWDVCFFSTQLFDAGGALDRRRVKRSVAAEVTFDPRPRRRVQQVAVTP</sequence>
<evidence type="ECO:0000313" key="2">
    <source>
        <dbReference type="EMBL" id="ESL05590.1"/>
    </source>
</evidence>
<accession>A0A061IU94</accession>
<protein>
    <submittedName>
        <fullName evidence="2">Uncharacterized protein</fullName>
    </submittedName>
</protein>
<evidence type="ECO:0000256" key="1">
    <source>
        <dbReference type="SAM" id="MobiDB-lite"/>
    </source>
</evidence>
<dbReference type="Proteomes" id="UP000031737">
    <property type="component" value="Unassembled WGS sequence"/>
</dbReference>
<dbReference type="AlphaFoldDB" id="A0A061IU94"/>
<feature type="compositionally biased region" description="Polar residues" evidence="1">
    <location>
        <begin position="138"/>
        <end position="161"/>
    </location>
</feature>
<dbReference type="OrthoDB" id="252229at2759"/>
<dbReference type="VEuPathDB" id="TriTrypDB:TRSC58_06755"/>
<organism evidence="2 3">
    <name type="scientific">Trypanosoma rangeli SC58</name>
    <dbReference type="NCBI Taxonomy" id="429131"/>
    <lineage>
        <taxon>Eukaryota</taxon>
        <taxon>Discoba</taxon>
        <taxon>Euglenozoa</taxon>
        <taxon>Kinetoplastea</taxon>
        <taxon>Metakinetoplastina</taxon>
        <taxon>Trypanosomatida</taxon>
        <taxon>Trypanosomatidae</taxon>
        <taxon>Trypanosoma</taxon>
        <taxon>Herpetosoma</taxon>
    </lineage>
</organism>
<name>A0A061IU94_TRYRA</name>
<reference evidence="2 3" key="1">
    <citation type="submission" date="2013-07" db="EMBL/GenBank/DDBJ databases">
        <authorList>
            <person name="Stoco P.H."/>
            <person name="Wagner G."/>
            <person name="Gerber A."/>
            <person name="Zaha A."/>
            <person name="Thompson C."/>
            <person name="Bartholomeu D.C."/>
            <person name="Luckemeyer D.D."/>
            <person name="Bahia D."/>
            <person name="Loreto E."/>
            <person name="Prestes E.B."/>
            <person name="Lima F.M."/>
            <person name="Rodrigues-Luiz G."/>
            <person name="Vallejo G.A."/>
            <person name="Filho J.F."/>
            <person name="Monteiro K.M."/>
            <person name="Tyler K.M."/>
            <person name="de Almeida L.G."/>
            <person name="Ortiz M.F."/>
            <person name="Siervo M.A."/>
            <person name="de Moraes M.H."/>
            <person name="Cunha O.L."/>
            <person name="Mendonca-Neto R."/>
            <person name="Silva R."/>
            <person name="Teixeira S.M."/>
            <person name="Murta S.M."/>
            <person name="Sincero T.C."/>
            <person name="Mendes T.A."/>
            <person name="Urmenyi T.P."/>
            <person name="Silva V.G."/>
            <person name="da Rocha W.D."/>
            <person name="Andersson B."/>
            <person name="Romanha A.J."/>
            <person name="Steindel M."/>
            <person name="de Vasconcelos A.T."/>
            <person name="Grisard E.C."/>
        </authorList>
    </citation>
    <scope>NUCLEOTIDE SEQUENCE [LARGE SCALE GENOMIC DNA]</scope>
    <source>
        <strain evidence="2 3">SC58</strain>
    </source>
</reference>
<evidence type="ECO:0000313" key="3">
    <source>
        <dbReference type="Proteomes" id="UP000031737"/>
    </source>
</evidence>
<proteinExistence type="predicted"/>
<gene>
    <name evidence="2" type="ORF">TRSC58_06755</name>
</gene>
<feature type="region of interest" description="Disordered" evidence="1">
    <location>
        <begin position="138"/>
        <end position="179"/>
    </location>
</feature>
<keyword evidence="3" id="KW-1185">Reference proteome</keyword>